<gene>
    <name evidence="3" type="ORF">HD594_000392</name>
</gene>
<dbReference type="InterPro" id="IPR009045">
    <property type="entry name" value="Zn_M74/Hedgehog-like"/>
</dbReference>
<dbReference type="AlphaFoldDB" id="A0A7X0KTG7"/>
<dbReference type="GO" id="GO:0006508">
    <property type="term" value="P:proteolysis"/>
    <property type="evidence" value="ECO:0007669"/>
    <property type="project" value="InterPro"/>
</dbReference>
<evidence type="ECO:0000256" key="1">
    <source>
        <dbReference type="SAM" id="Phobius"/>
    </source>
</evidence>
<evidence type="ECO:0000259" key="2">
    <source>
        <dbReference type="Pfam" id="PF02557"/>
    </source>
</evidence>
<keyword evidence="3" id="KW-0121">Carboxypeptidase</keyword>
<dbReference type="SUPFAM" id="SSF55166">
    <property type="entry name" value="Hedgehog/DD-peptidase"/>
    <property type="match status" value="1"/>
</dbReference>
<keyword evidence="1" id="KW-0812">Transmembrane</keyword>
<accession>A0A7X0KTG7</accession>
<dbReference type="PANTHER" id="PTHR34385">
    <property type="entry name" value="D-ALANYL-D-ALANINE CARBOXYPEPTIDASE"/>
    <property type="match status" value="1"/>
</dbReference>
<evidence type="ECO:0000313" key="4">
    <source>
        <dbReference type="Proteomes" id="UP000537775"/>
    </source>
</evidence>
<dbReference type="Pfam" id="PF02557">
    <property type="entry name" value="VanY"/>
    <property type="match status" value="1"/>
</dbReference>
<feature type="transmembrane region" description="Helical" evidence="1">
    <location>
        <begin position="40"/>
        <end position="64"/>
    </location>
</feature>
<keyword evidence="3" id="KW-0645">Protease</keyword>
<keyword evidence="4" id="KW-1185">Reference proteome</keyword>
<organism evidence="3 4">
    <name type="scientific">Microbacterium thalassium</name>
    <dbReference type="NCBI Taxonomy" id="362649"/>
    <lineage>
        <taxon>Bacteria</taxon>
        <taxon>Bacillati</taxon>
        <taxon>Actinomycetota</taxon>
        <taxon>Actinomycetes</taxon>
        <taxon>Micrococcales</taxon>
        <taxon>Microbacteriaceae</taxon>
        <taxon>Microbacterium</taxon>
    </lineage>
</organism>
<dbReference type="GO" id="GO:0009002">
    <property type="term" value="F:serine-type D-Ala-D-Ala carboxypeptidase activity"/>
    <property type="evidence" value="ECO:0007669"/>
    <property type="project" value="UniProtKB-EC"/>
</dbReference>
<comment type="caution">
    <text evidence="3">The sequence shown here is derived from an EMBL/GenBank/DDBJ whole genome shotgun (WGS) entry which is preliminary data.</text>
</comment>
<keyword evidence="1" id="KW-1133">Transmembrane helix</keyword>
<evidence type="ECO:0000313" key="3">
    <source>
        <dbReference type="EMBL" id="MBB6390079.1"/>
    </source>
</evidence>
<name>A0A7X0KTG7_9MICO</name>
<keyword evidence="1" id="KW-0472">Membrane</keyword>
<feature type="domain" description="D-alanyl-D-alanine carboxypeptidase-like core" evidence="2">
    <location>
        <begin position="189"/>
        <end position="316"/>
    </location>
</feature>
<dbReference type="PANTHER" id="PTHR34385:SF1">
    <property type="entry name" value="PEPTIDOGLYCAN L-ALANYL-D-GLUTAMATE ENDOPEPTIDASE CWLK"/>
    <property type="match status" value="1"/>
</dbReference>
<proteinExistence type="predicted"/>
<dbReference type="EC" id="3.4.16.4" evidence="3"/>
<dbReference type="InterPro" id="IPR003709">
    <property type="entry name" value="VanY-like_core_dom"/>
</dbReference>
<sequence>MTDPRPAASPTTRRAARADALLDVTASPVRHARARRASRIAAGFAAFVALTLVVGTGAAVAAALTGPALAADVRLGDEAGDEPLPLPEVVQAIPVPSMTGEAATGDICALDGVADALAAGDDVAAIERAGGGEAFRAAVVSGGAACIRLDDAARLWVVVNKHRPYDPIDYRPASLALPGDVRSLEGGALRADAAAALDAMVAEARVDGVGEIALQSGFRSYQTQQGSYGRQVSARGVDGADLVSARPGYSEHQSGLAADVVACDGWCGTIDDLAATAQGDWIVDNAWRYGWIVRYEQGRTDVTGYVPEPWHLRYVGPQLAQAYHDGGWTTLEEFFGLPAAPHYDG</sequence>
<dbReference type="RefSeq" id="WP_184749342.1">
    <property type="nucleotide sequence ID" value="NZ_BAAAJR010000003.1"/>
</dbReference>
<dbReference type="EMBL" id="JACHML010000001">
    <property type="protein sequence ID" value="MBB6390079.1"/>
    <property type="molecule type" value="Genomic_DNA"/>
</dbReference>
<protein>
    <submittedName>
        <fullName evidence="3">D-alanyl-D-alanine carboxypeptidase</fullName>
        <ecNumber evidence="3">3.4.16.4</ecNumber>
    </submittedName>
</protein>
<dbReference type="CDD" id="cd14852">
    <property type="entry name" value="LD-carboxypeptidase"/>
    <property type="match status" value="1"/>
</dbReference>
<keyword evidence="3" id="KW-0378">Hydrolase</keyword>
<dbReference type="InterPro" id="IPR058193">
    <property type="entry name" value="VanY/YodJ_core_dom"/>
</dbReference>
<dbReference type="InterPro" id="IPR052179">
    <property type="entry name" value="DD-CPase-like"/>
</dbReference>
<reference evidence="3 4" key="1">
    <citation type="submission" date="2020-08" db="EMBL/GenBank/DDBJ databases">
        <title>Sequencing the genomes of 1000 actinobacteria strains.</title>
        <authorList>
            <person name="Klenk H.-P."/>
        </authorList>
    </citation>
    <scope>NUCLEOTIDE SEQUENCE [LARGE SCALE GENOMIC DNA]</scope>
    <source>
        <strain evidence="3 4">DSM 12511</strain>
    </source>
</reference>
<dbReference type="Gene3D" id="3.30.1380.10">
    <property type="match status" value="1"/>
</dbReference>
<dbReference type="Proteomes" id="UP000537775">
    <property type="component" value="Unassembled WGS sequence"/>
</dbReference>